<dbReference type="GO" id="GO:0004016">
    <property type="term" value="F:adenylate cyclase activity"/>
    <property type="evidence" value="ECO:0007669"/>
    <property type="project" value="UniProtKB-ARBA"/>
</dbReference>
<dbReference type="InterPro" id="IPR001054">
    <property type="entry name" value="A/G_cyclase"/>
</dbReference>
<dbReference type="InterPro" id="IPR029787">
    <property type="entry name" value="Nucleotide_cyclase"/>
</dbReference>
<evidence type="ECO:0000313" key="3">
    <source>
        <dbReference type="Proteomes" id="UP000317496"/>
    </source>
</evidence>
<proteinExistence type="predicted"/>
<dbReference type="Gene3D" id="3.30.70.1230">
    <property type="entry name" value="Nucleotide cyclase"/>
    <property type="match status" value="1"/>
</dbReference>
<dbReference type="PANTHER" id="PTHR43081">
    <property type="entry name" value="ADENYLATE CYCLASE, TERMINAL-DIFFERENTIATION SPECIFIC-RELATED"/>
    <property type="match status" value="1"/>
</dbReference>
<evidence type="ECO:0000313" key="2">
    <source>
        <dbReference type="EMBL" id="QDO99108.1"/>
    </source>
</evidence>
<accession>A0A516H5R6</accession>
<dbReference type="Proteomes" id="UP000317496">
    <property type="component" value="Chromosome"/>
</dbReference>
<dbReference type="AlphaFoldDB" id="A0A516H5R6"/>
<dbReference type="InterPro" id="IPR050697">
    <property type="entry name" value="Adenylyl/Guanylyl_Cyclase_3/4"/>
</dbReference>
<gene>
    <name evidence="2" type="ORF">FNB15_18335</name>
</gene>
<dbReference type="GO" id="GO:0035556">
    <property type="term" value="P:intracellular signal transduction"/>
    <property type="evidence" value="ECO:0007669"/>
    <property type="project" value="InterPro"/>
</dbReference>
<dbReference type="SUPFAM" id="SSF55073">
    <property type="entry name" value="Nucleotide cyclase"/>
    <property type="match status" value="1"/>
</dbReference>
<dbReference type="GO" id="GO:0006171">
    <property type="term" value="P:cAMP biosynthetic process"/>
    <property type="evidence" value="ECO:0007669"/>
    <property type="project" value="TreeGrafter"/>
</dbReference>
<dbReference type="KEGG" id="fer:FNB15_18335"/>
<dbReference type="CDD" id="cd07302">
    <property type="entry name" value="CHD"/>
    <property type="match status" value="1"/>
</dbReference>
<dbReference type="SMART" id="SM00044">
    <property type="entry name" value="CYCc"/>
    <property type="match status" value="1"/>
</dbReference>
<name>A0A516H5R6_9PROT</name>
<feature type="domain" description="Guanylate cyclase" evidence="1">
    <location>
        <begin position="234"/>
        <end position="368"/>
    </location>
</feature>
<organism evidence="2 3">
    <name type="scientific">Ferrovibrio terrae</name>
    <dbReference type="NCBI Taxonomy" id="2594003"/>
    <lineage>
        <taxon>Bacteria</taxon>
        <taxon>Pseudomonadati</taxon>
        <taxon>Pseudomonadota</taxon>
        <taxon>Alphaproteobacteria</taxon>
        <taxon>Rhodospirillales</taxon>
        <taxon>Rhodospirillaceae</taxon>
        <taxon>Ferrovibrio</taxon>
    </lineage>
</organism>
<dbReference type="PROSITE" id="PS50125">
    <property type="entry name" value="GUANYLATE_CYCLASE_2"/>
    <property type="match status" value="1"/>
</dbReference>
<protein>
    <submittedName>
        <fullName evidence="2">Adenylate/guanylate cyclase domain-containing protein</fullName>
    </submittedName>
</protein>
<keyword evidence="3" id="KW-1185">Reference proteome</keyword>
<dbReference type="RefSeq" id="WP_144258104.1">
    <property type="nucleotide sequence ID" value="NZ_CP041636.1"/>
</dbReference>
<dbReference type="OrthoDB" id="9762462at2"/>
<dbReference type="Pfam" id="PF00211">
    <property type="entry name" value="Guanylate_cyc"/>
    <property type="match status" value="1"/>
</dbReference>
<dbReference type="EMBL" id="CP041636">
    <property type="protein sequence ID" value="QDO99108.1"/>
    <property type="molecule type" value="Genomic_DNA"/>
</dbReference>
<reference evidence="2 3" key="1">
    <citation type="submission" date="2019-07" db="EMBL/GenBank/DDBJ databases">
        <title>Genome sequencing for Ferrovibrio sp. K5.</title>
        <authorList>
            <person name="Park S.-J."/>
        </authorList>
    </citation>
    <scope>NUCLEOTIDE SEQUENCE [LARGE SCALE GENOMIC DNA]</scope>
    <source>
        <strain evidence="2 3">K5</strain>
    </source>
</reference>
<sequence length="416" mass="44850">MMIPNTDTMPASDVPVAMWLINAGLDDASPEALITDFCARSVEAGIPLQRVFVGMATLHPLLRARGYTWTRDGGLVGNDAMPHRDPNDEPEAWVASPLRHMLSNNVPEMRRLLVGDKAVHDFQVLREFTEQGLSDWFAMAHSFGWTFEDSRHITDRYAGIGMISSFTTAQAGGFTDDQLMRLRRLVRLLALAVKAAMLTQMSRDLTAAYIGGDAAHRVLNGVIRRGQAERIEAVILYADLRGFTALADRLAIEPLVETLNAYFDCLGPAIEDGGGQVLKFLGDGLLASFQLDGRRAGREVGRAALKAAKAALDAVAALNAERAAASLPVLALDIALHEGLVMYGNVGTGARLDFTLIGPTVNEAARLENLCGALDCNLVVSESFARLAGSDTGLVSLGRHTLRGVAEMREVFGLPK</sequence>
<evidence type="ECO:0000259" key="1">
    <source>
        <dbReference type="PROSITE" id="PS50125"/>
    </source>
</evidence>
<dbReference type="PANTHER" id="PTHR43081:SF11">
    <property type="entry name" value="BLR2264 PROTEIN"/>
    <property type="match status" value="1"/>
</dbReference>